<comment type="similarity">
    <text evidence="2 5">Belongs to the carotenoid/retinoid oxidoreductase family.</text>
</comment>
<evidence type="ECO:0000256" key="6">
    <source>
        <dbReference type="SAM" id="MobiDB-lite"/>
    </source>
</evidence>
<comment type="pathway">
    <text evidence="1 5">Carotenoid biosynthesis.</text>
</comment>
<gene>
    <name evidence="8" type="primary">crtI</name>
    <name evidence="8" type="ORF">GCM10011588_18910</name>
</gene>
<evidence type="ECO:0000256" key="4">
    <source>
        <dbReference type="ARBA" id="ARBA00023002"/>
    </source>
</evidence>
<comment type="caution">
    <text evidence="8">The sequence shown here is derived from an EMBL/GenBank/DDBJ whole genome shotgun (WGS) entry which is preliminary data.</text>
</comment>
<feature type="domain" description="Amine oxidase" evidence="7">
    <location>
        <begin position="43"/>
        <end position="328"/>
    </location>
</feature>
<reference evidence="8" key="1">
    <citation type="journal article" date="2014" name="Int. J. Syst. Evol. Microbiol.">
        <title>Complete genome sequence of Corynebacterium casei LMG S-19264T (=DSM 44701T), isolated from a smear-ripened cheese.</title>
        <authorList>
            <consortium name="US DOE Joint Genome Institute (JGI-PGF)"/>
            <person name="Walter F."/>
            <person name="Albersmeier A."/>
            <person name="Kalinowski J."/>
            <person name="Ruckert C."/>
        </authorList>
    </citation>
    <scope>NUCLEOTIDE SEQUENCE</scope>
    <source>
        <strain evidence="8">CGMCC 4.3508</strain>
    </source>
</reference>
<dbReference type="AlphaFoldDB" id="A0A917RFC3"/>
<dbReference type="Proteomes" id="UP000638263">
    <property type="component" value="Unassembled WGS sequence"/>
</dbReference>
<proteinExistence type="inferred from homology"/>
<evidence type="ECO:0000256" key="1">
    <source>
        <dbReference type="ARBA" id="ARBA00004829"/>
    </source>
</evidence>
<evidence type="ECO:0000256" key="2">
    <source>
        <dbReference type="ARBA" id="ARBA00006046"/>
    </source>
</evidence>
<feature type="region of interest" description="Disordered" evidence="6">
    <location>
        <begin position="532"/>
        <end position="553"/>
    </location>
</feature>
<reference evidence="8" key="2">
    <citation type="submission" date="2020-09" db="EMBL/GenBank/DDBJ databases">
        <authorList>
            <person name="Sun Q."/>
            <person name="Zhou Y."/>
        </authorList>
    </citation>
    <scope>NUCLEOTIDE SEQUENCE</scope>
    <source>
        <strain evidence="8">CGMCC 4.3508</strain>
    </source>
</reference>
<dbReference type="InterPro" id="IPR036188">
    <property type="entry name" value="FAD/NAD-bd_sf"/>
</dbReference>
<feature type="region of interest" description="Disordered" evidence="6">
    <location>
        <begin position="1"/>
        <end position="28"/>
    </location>
</feature>
<organism evidence="8 9">
    <name type="scientific">Nocardia jinanensis</name>
    <dbReference type="NCBI Taxonomy" id="382504"/>
    <lineage>
        <taxon>Bacteria</taxon>
        <taxon>Bacillati</taxon>
        <taxon>Actinomycetota</taxon>
        <taxon>Actinomycetes</taxon>
        <taxon>Mycobacteriales</taxon>
        <taxon>Nocardiaceae</taxon>
        <taxon>Nocardia</taxon>
    </lineage>
</organism>
<dbReference type="GO" id="GO:0016117">
    <property type="term" value="P:carotenoid biosynthetic process"/>
    <property type="evidence" value="ECO:0007669"/>
    <property type="project" value="UniProtKB-KW"/>
</dbReference>
<dbReference type="InterPro" id="IPR008150">
    <property type="entry name" value="Phytoene_DH_bac_CS"/>
</dbReference>
<dbReference type="InterPro" id="IPR014105">
    <property type="entry name" value="Carotenoid/retinoid_OxRdtase"/>
</dbReference>
<feature type="compositionally biased region" description="Low complexity" evidence="6">
    <location>
        <begin position="1"/>
        <end position="11"/>
    </location>
</feature>
<name>A0A917RFC3_9NOCA</name>
<dbReference type="EMBL" id="BMMH01000003">
    <property type="protein sequence ID" value="GGL04577.1"/>
    <property type="molecule type" value="Genomic_DNA"/>
</dbReference>
<evidence type="ECO:0000256" key="5">
    <source>
        <dbReference type="RuleBase" id="RU362075"/>
    </source>
</evidence>
<dbReference type="PANTHER" id="PTHR43734">
    <property type="entry name" value="PHYTOENE DESATURASE"/>
    <property type="match status" value="1"/>
</dbReference>
<dbReference type="SUPFAM" id="SSF51905">
    <property type="entry name" value="FAD/NAD(P)-binding domain"/>
    <property type="match status" value="1"/>
</dbReference>
<dbReference type="InterPro" id="IPR002937">
    <property type="entry name" value="Amino_oxidase"/>
</dbReference>
<dbReference type="NCBIfam" id="TIGR02734">
    <property type="entry name" value="crtI_fam"/>
    <property type="match status" value="1"/>
</dbReference>
<keyword evidence="3 5" id="KW-0125">Carotenoid biosynthesis</keyword>
<dbReference type="PANTHER" id="PTHR43734:SF1">
    <property type="entry name" value="PHYTOENE DESATURASE"/>
    <property type="match status" value="1"/>
</dbReference>
<dbReference type="GO" id="GO:0016627">
    <property type="term" value="F:oxidoreductase activity, acting on the CH-CH group of donors"/>
    <property type="evidence" value="ECO:0007669"/>
    <property type="project" value="UniProtKB-ARBA"/>
</dbReference>
<protein>
    <submittedName>
        <fullName evidence="8">Phytoene dehydrogenase</fullName>
    </submittedName>
</protein>
<dbReference type="Gene3D" id="3.50.50.60">
    <property type="entry name" value="FAD/NAD(P)-binding domain"/>
    <property type="match status" value="2"/>
</dbReference>
<evidence type="ECO:0000313" key="9">
    <source>
        <dbReference type="Proteomes" id="UP000638263"/>
    </source>
</evidence>
<keyword evidence="9" id="KW-1185">Reference proteome</keyword>
<feature type="domain" description="Amine oxidase" evidence="7">
    <location>
        <begin position="464"/>
        <end position="528"/>
    </location>
</feature>
<keyword evidence="4 5" id="KW-0560">Oxidoreductase</keyword>
<sequence length="553" mass="59041">MTGGNHADGAAAGRGGGPVPTSGPPVKAVTGPTEQVVVVGAGLSGLASALYLTGAGCAVTLVERADHVGGRVGRYRFADYEIDSGATVLTLPALIDDALAAVGTDTSKTVPPLRIRQLDPAYHARFADGSELRVFSDPDRMSAEVAQTCGPDEAVRYRRLRDWLGRVFRAEYDEFLATNFDSPLDMVRFPGKRAALLELVRLGAFGRLGNRVDRTLRDPRLTRLFTFQALYAGMAPEQALGVYGAIPYMDTGLGVYFPDGGMRSVAETLAGAFTAAGGRLELGTEVTGIDYDRNRARRVLLADGRDLPCDAVILTADLGSLDRFGARPPRRLRASPSAVVAHGTVPAGIAESWPVQAHHTIDFGAAWSRTFAEITPRRGGRLMSDPSLLLTRPALSDPGLYLTRGETRYEPFSLLAPCPNLDSAPLDWNRLGPSYLRELLAVLESRGYHEISAQFSVDRLDTPATWLDQGMIAGTPFSAAHLFRQTGPFRTRNLARGRENVVLAGCGTTPGVGVPTALLSGKLAAQRVVGENRGARTRAPATVRPPSVTEAVN</sequence>
<evidence type="ECO:0000259" key="7">
    <source>
        <dbReference type="Pfam" id="PF01593"/>
    </source>
</evidence>
<accession>A0A917RFC3</accession>
<dbReference type="Pfam" id="PF01593">
    <property type="entry name" value="Amino_oxidase"/>
    <property type="match status" value="2"/>
</dbReference>
<evidence type="ECO:0000313" key="8">
    <source>
        <dbReference type="EMBL" id="GGL04577.1"/>
    </source>
</evidence>
<dbReference type="PROSITE" id="PS00982">
    <property type="entry name" value="PHYTOENE_DH"/>
    <property type="match status" value="1"/>
</dbReference>
<evidence type="ECO:0000256" key="3">
    <source>
        <dbReference type="ARBA" id="ARBA00022746"/>
    </source>
</evidence>